<sequence length="987" mass="112782">MEDDYKSFLQSLDDSQLISHISSLSQSQVKTQKDKEIIGSDAFDDSFNEYLTRHIPGVVGDEKNPKEDDEAQGVLDDTVEQNPGENAPEPINELLDELNEEFSDDQGSNDDEIGPMHGFGDYEIYFDNKHKKQQQGDKNYIEWDKTRRILQGEDEYREPIFKGCVIFVNGHTIPSMNEIHRLVIIHGGKFLSYLGAKRNATHIICDRLTPRKQQIYKNCKVVKAKWIADSVEKGYLLDWKEYRLFKEIAYDQGRLSDFHNEFALKQFNMEEDDDIEMQEDSLEEEELSQEEKEAVQERAIDAKHPDFLNQFFSKSRLHHLSMWKSDLKLQFINKVKKSKHEVSKRVTRVAHIDFDCFFATASCQKTSYDINEVPLAVSHGQTTSDVASCNYVARKSGVKNGTWVRSARRLCPDLIVIPYEFDLYEKYANCLYNYLISLNVDIYPVSIDEALIDLSDYEGDLSQWCEMVRGEIFRLTKCPVSIGIGANILLAKLSLRRAKPNGYHILETGVDDFLSTVSVSDLPGVGYSLMDKVIAETGKSSPTITDLLRVPKERLMKVLGPKTGQKLYDYSRGIDPTNLDHTAERKSVSVDINYGIRFDTHAQVEDFLSRLAVEVSKRLKNLNVVGSQVTLKLAKRDPDSPVNPPKYLGMGKCIFFNKSAKLGLPTSQPGIISSELKSLARILTIPAQELRGIAVAIGKLEDADEVKKNRQMTLNQRITKGTRTLKKIDESDFKEPLDDEIDWQVFESLPWDIKREIKAELSRRGIIQKSASSSPGPKKNGKAYLQQLLPTATTQEPKYVRIVESPKKVSPKKLSPQKRSRTGSPTKVEEDLSYDSSILNELPSSVKNEVIEDMAIRKKYKPQTLKEKFKESVKQTKVANQPITKQWIDEQPKINEVPKFQNGDIGEMIVGWMEMSLDQDGPHNDDVEMFFEYLKCLKFDKIKRVEILISKEIKYYKSIEAMLGPKHCTALKEWDGVVDRIRKLNIF</sequence>
<keyword evidence="2" id="KW-1185">Reference proteome</keyword>
<reference evidence="1" key="1">
    <citation type="submission" date="2022-06" db="EMBL/GenBank/DDBJ databases">
        <authorList>
            <person name="Legras J.-L."/>
            <person name="Devillers H."/>
            <person name="Grondin C."/>
        </authorList>
    </citation>
    <scope>NUCLEOTIDE SEQUENCE</scope>
    <source>
        <strain evidence="1">CLIB 1444</strain>
    </source>
</reference>
<evidence type="ECO:0000313" key="1">
    <source>
        <dbReference type="EMBL" id="CAH6718925.1"/>
    </source>
</evidence>
<gene>
    <name evidence="1" type="ORF">CLIB1444_01S17568</name>
</gene>
<proteinExistence type="predicted"/>
<protein>
    <submittedName>
        <fullName evidence="1">DNA repair protein Rev1p</fullName>
    </submittedName>
</protein>
<name>A0ACA9Y1X5_9ASCO</name>
<dbReference type="Proteomes" id="UP001152531">
    <property type="component" value="Unassembled WGS sequence"/>
</dbReference>
<comment type="caution">
    <text evidence="1">The sequence shown here is derived from an EMBL/GenBank/DDBJ whole genome shotgun (WGS) entry which is preliminary data.</text>
</comment>
<organism evidence="1 2">
    <name type="scientific">[Candida] jaroonii</name>
    <dbReference type="NCBI Taxonomy" id="467808"/>
    <lineage>
        <taxon>Eukaryota</taxon>
        <taxon>Fungi</taxon>
        <taxon>Dikarya</taxon>
        <taxon>Ascomycota</taxon>
        <taxon>Saccharomycotina</taxon>
        <taxon>Pichiomycetes</taxon>
        <taxon>Debaryomycetaceae</taxon>
        <taxon>Yamadazyma</taxon>
    </lineage>
</organism>
<dbReference type="EMBL" id="CALSDN010000001">
    <property type="protein sequence ID" value="CAH6718925.1"/>
    <property type="molecule type" value="Genomic_DNA"/>
</dbReference>
<evidence type="ECO:0000313" key="2">
    <source>
        <dbReference type="Proteomes" id="UP001152531"/>
    </source>
</evidence>
<accession>A0ACA9Y1X5</accession>